<name>A0AA88UYU5_9ASTE</name>
<feature type="compositionally biased region" description="Low complexity" evidence="1">
    <location>
        <begin position="8"/>
        <end position="19"/>
    </location>
</feature>
<feature type="compositionally biased region" description="Polar residues" evidence="1">
    <location>
        <begin position="391"/>
        <end position="400"/>
    </location>
</feature>
<feature type="compositionally biased region" description="Basic and acidic residues" evidence="1">
    <location>
        <begin position="373"/>
        <end position="390"/>
    </location>
</feature>
<dbReference type="AlphaFoldDB" id="A0AA88UYU5"/>
<feature type="region of interest" description="Disordered" evidence="1">
    <location>
        <begin position="335"/>
        <end position="402"/>
    </location>
</feature>
<protein>
    <recommendedName>
        <fullName evidence="2">Retrotransposon gag domain-containing protein</fullName>
    </recommendedName>
</protein>
<dbReference type="PANTHER" id="PTHR33223:SF10">
    <property type="entry name" value="AMINOTRANSFERASE-LIKE PLANT MOBILE DOMAIN-CONTAINING PROTEIN"/>
    <property type="match status" value="1"/>
</dbReference>
<feature type="region of interest" description="Disordered" evidence="1">
    <location>
        <begin position="576"/>
        <end position="617"/>
    </location>
</feature>
<feature type="compositionally biased region" description="Pro residues" evidence="1">
    <location>
        <begin position="337"/>
        <end position="347"/>
    </location>
</feature>
<feature type="domain" description="Retrotransposon gag" evidence="2">
    <location>
        <begin position="468"/>
        <end position="558"/>
    </location>
</feature>
<proteinExistence type="predicted"/>
<feature type="region of interest" description="Disordered" evidence="1">
    <location>
        <begin position="1"/>
        <end position="110"/>
    </location>
</feature>
<sequence>MGLHFFEGGATSSMSTGSTPRRPTVTAMPSQLQRDLPSITVGTTTISRSSRSASSKTTTLPGTSAATGITQGNISANGRCDRKSQRHHHTASPPRPTQSPLAPPRRAKVVPITTVTKITRTSSSVLEIHRGGTVTTRRIHRRNMGIKAEVNYVNAEEATKMIAVEGQAILDVHDNTYCTTIFWLPFTKPNPDFVRSLKSQFSPESKLLLVCQEGLSSWGICGSTTQPRKKALGAPISTTVARTTTVAVPVIPTVIPTTVVTAPASIAVVPPAMTFTPFANTVLRPLQTVGIPKPPTTGVTMDVTNTTPPAMDNQTDLMAVIRAMKQSIEKLQAAIENPPPQSGPHRPPGTSKTPEQTSHIRHVTQTAEESDDERQNPRSRRQENYYEAHSTRNTYANTGGNRVERYSNAPIIIGRPFTEEIDLFPTPQNFKMPPCESYDGTGDPMEHLARFTSGMNLHLVPDQIMCRAFPVTLKGAAHVWFQHLPPHSISCWAQLAESFRSNFLTSRVQRKNSSALFRIIQWPKESLKSYYARFNSEKLLIDHLDLGVTFAAMARGVRPGTPLRFSLNKRPSENMSDLLDSGKISSSRGRFNDVASRGNSFRAEEARSSRRKKLGRA</sequence>
<feature type="compositionally biased region" description="Pro residues" evidence="1">
    <location>
        <begin position="93"/>
        <end position="103"/>
    </location>
</feature>
<feature type="compositionally biased region" description="Low complexity" evidence="1">
    <location>
        <begin position="38"/>
        <end position="59"/>
    </location>
</feature>
<evidence type="ECO:0000256" key="1">
    <source>
        <dbReference type="SAM" id="MobiDB-lite"/>
    </source>
</evidence>
<reference evidence="3" key="1">
    <citation type="submission" date="2022-12" db="EMBL/GenBank/DDBJ databases">
        <title>Draft genome assemblies for two species of Escallonia (Escalloniales).</title>
        <authorList>
            <person name="Chanderbali A."/>
            <person name="Dervinis C."/>
            <person name="Anghel I."/>
            <person name="Soltis D."/>
            <person name="Soltis P."/>
            <person name="Zapata F."/>
        </authorList>
    </citation>
    <scope>NUCLEOTIDE SEQUENCE</scope>
    <source>
        <strain evidence="3">UCBG64.0493</strain>
        <tissue evidence="3">Leaf</tissue>
    </source>
</reference>
<feature type="compositionally biased region" description="Polar residues" evidence="1">
    <location>
        <begin position="60"/>
        <end position="76"/>
    </location>
</feature>
<evidence type="ECO:0000313" key="3">
    <source>
        <dbReference type="EMBL" id="KAK2998088.1"/>
    </source>
</evidence>
<dbReference type="Pfam" id="PF03732">
    <property type="entry name" value="Retrotrans_gag"/>
    <property type="match status" value="1"/>
</dbReference>
<dbReference type="EMBL" id="JAVXUP010003820">
    <property type="protein sequence ID" value="KAK2998088.1"/>
    <property type="molecule type" value="Genomic_DNA"/>
</dbReference>
<dbReference type="InterPro" id="IPR005162">
    <property type="entry name" value="Retrotrans_gag_dom"/>
</dbReference>
<comment type="caution">
    <text evidence="3">The sequence shown here is derived from an EMBL/GenBank/DDBJ whole genome shotgun (WGS) entry which is preliminary data.</text>
</comment>
<organism evidence="3 4">
    <name type="scientific">Escallonia herrerae</name>
    <dbReference type="NCBI Taxonomy" id="1293975"/>
    <lineage>
        <taxon>Eukaryota</taxon>
        <taxon>Viridiplantae</taxon>
        <taxon>Streptophyta</taxon>
        <taxon>Embryophyta</taxon>
        <taxon>Tracheophyta</taxon>
        <taxon>Spermatophyta</taxon>
        <taxon>Magnoliopsida</taxon>
        <taxon>eudicotyledons</taxon>
        <taxon>Gunneridae</taxon>
        <taxon>Pentapetalae</taxon>
        <taxon>asterids</taxon>
        <taxon>campanulids</taxon>
        <taxon>Escalloniales</taxon>
        <taxon>Escalloniaceae</taxon>
        <taxon>Escallonia</taxon>
    </lineage>
</organism>
<evidence type="ECO:0000313" key="4">
    <source>
        <dbReference type="Proteomes" id="UP001188597"/>
    </source>
</evidence>
<dbReference type="PANTHER" id="PTHR33223">
    <property type="entry name" value="CCHC-TYPE DOMAIN-CONTAINING PROTEIN"/>
    <property type="match status" value="1"/>
</dbReference>
<accession>A0AA88UYU5</accession>
<feature type="compositionally biased region" description="Polar residues" evidence="1">
    <location>
        <begin position="350"/>
        <end position="367"/>
    </location>
</feature>
<evidence type="ECO:0000259" key="2">
    <source>
        <dbReference type="Pfam" id="PF03732"/>
    </source>
</evidence>
<dbReference type="Proteomes" id="UP001188597">
    <property type="component" value="Unassembled WGS sequence"/>
</dbReference>
<gene>
    <name evidence="3" type="ORF">RJ639_024887</name>
</gene>
<keyword evidence="4" id="KW-1185">Reference proteome</keyword>